<dbReference type="Gene3D" id="2.60.120.820">
    <property type="entry name" value="PHR domain"/>
    <property type="match status" value="2"/>
</dbReference>
<proteinExistence type="predicted"/>
<feature type="region of interest" description="Disordered" evidence="3">
    <location>
        <begin position="961"/>
        <end position="994"/>
    </location>
</feature>
<name>A0A653DMC1_CALMS</name>
<evidence type="ECO:0000313" key="5">
    <source>
        <dbReference type="EMBL" id="VEN61174.1"/>
    </source>
</evidence>
<dbReference type="PANTHER" id="PTHR45943:SF1">
    <property type="entry name" value="E3 UBIQUITIN-PROTEIN LIGASE MYCBP2"/>
    <property type="match status" value="1"/>
</dbReference>
<evidence type="ECO:0000256" key="2">
    <source>
        <dbReference type="PROSITE-ProRule" id="PRU00235"/>
    </source>
</evidence>
<evidence type="ECO:0000259" key="4">
    <source>
        <dbReference type="Pfam" id="PF08005"/>
    </source>
</evidence>
<feature type="domain" description="PHR" evidence="4">
    <location>
        <begin position="1713"/>
        <end position="1872"/>
    </location>
</feature>
<feature type="region of interest" description="Disordered" evidence="3">
    <location>
        <begin position="539"/>
        <end position="558"/>
    </location>
</feature>
<organism evidence="5 6">
    <name type="scientific">Callosobruchus maculatus</name>
    <name type="common">Southern cowpea weevil</name>
    <name type="synonym">Pulse bruchid</name>
    <dbReference type="NCBI Taxonomy" id="64391"/>
    <lineage>
        <taxon>Eukaryota</taxon>
        <taxon>Metazoa</taxon>
        <taxon>Ecdysozoa</taxon>
        <taxon>Arthropoda</taxon>
        <taxon>Hexapoda</taxon>
        <taxon>Insecta</taxon>
        <taxon>Pterygota</taxon>
        <taxon>Neoptera</taxon>
        <taxon>Endopterygota</taxon>
        <taxon>Coleoptera</taxon>
        <taxon>Polyphaga</taxon>
        <taxon>Cucujiformia</taxon>
        <taxon>Chrysomeloidea</taxon>
        <taxon>Chrysomelidae</taxon>
        <taxon>Bruchinae</taxon>
        <taxon>Bruchini</taxon>
        <taxon>Callosobruchus</taxon>
    </lineage>
</organism>
<dbReference type="GO" id="GO:0008582">
    <property type="term" value="P:regulation of synaptic assembly at neuromuscular junction"/>
    <property type="evidence" value="ECO:0007669"/>
    <property type="project" value="TreeGrafter"/>
</dbReference>
<feature type="compositionally biased region" description="Polar residues" evidence="3">
    <location>
        <begin position="966"/>
        <end position="986"/>
    </location>
</feature>
<protein>
    <recommendedName>
        <fullName evidence="4">PHR domain-containing protein</fullName>
    </recommendedName>
</protein>
<dbReference type="PRINTS" id="PR00633">
    <property type="entry name" value="RCCNDNSATION"/>
</dbReference>
<dbReference type="Proteomes" id="UP000410492">
    <property type="component" value="Unassembled WGS sequence"/>
</dbReference>
<keyword evidence="6" id="KW-1185">Reference proteome</keyword>
<feature type="region of interest" description="Disordered" evidence="3">
    <location>
        <begin position="805"/>
        <end position="867"/>
    </location>
</feature>
<dbReference type="OrthoDB" id="6050183at2759"/>
<feature type="domain" description="PHR" evidence="4">
    <location>
        <begin position="1220"/>
        <end position="1370"/>
    </location>
</feature>
<evidence type="ECO:0000256" key="3">
    <source>
        <dbReference type="SAM" id="MobiDB-lite"/>
    </source>
</evidence>
<dbReference type="GO" id="GO:0005634">
    <property type="term" value="C:nucleus"/>
    <property type="evidence" value="ECO:0007669"/>
    <property type="project" value="TreeGrafter"/>
</dbReference>
<dbReference type="InterPro" id="IPR038648">
    <property type="entry name" value="PHR_sf"/>
</dbReference>
<dbReference type="EMBL" id="CAACVG010013032">
    <property type="protein sequence ID" value="VEN61174.1"/>
    <property type="molecule type" value="Genomic_DNA"/>
</dbReference>
<gene>
    <name evidence="5" type="ORF">CALMAC_LOCUS18651</name>
</gene>
<feature type="compositionally biased region" description="Basic and acidic residues" evidence="3">
    <location>
        <begin position="541"/>
        <end position="550"/>
    </location>
</feature>
<feature type="repeat" description="RCC1" evidence="2">
    <location>
        <begin position="901"/>
        <end position="950"/>
    </location>
</feature>
<dbReference type="InterPro" id="IPR012983">
    <property type="entry name" value="PHR"/>
</dbReference>
<dbReference type="SUPFAM" id="SSF50985">
    <property type="entry name" value="RCC1/BLIP-II"/>
    <property type="match status" value="1"/>
</dbReference>
<feature type="compositionally biased region" description="Basic and acidic residues" evidence="3">
    <location>
        <begin position="854"/>
        <end position="866"/>
    </location>
</feature>
<dbReference type="GO" id="GO:0061630">
    <property type="term" value="F:ubiquitin protein ligase activity"/>
    <property type="evidence" value="ECO:0007669"/>
    <property type="project" value="TreeGrafter"/>
</dbReference>
<feature type="repeat" description="RCC1" evidence="2">
    <location>
        <begin position="951"/>
        <end position="1029"/>
    </location>
</feature>
<evidence type="ECO:0000256" key="1">
    <source>
        <dbReference type="ARBA" id="ARBA00022786"/>
    </source>
</evidence>
<dbReference type="FunFam" id="2.60.120.820:FF:000002">
    <property type="entry name" value="E3 ubiquitin-protein ligase MYCBP2 isoform X1"/>
    <property type="match status" value="1"/>
</dbReference>
<dbReference type="Pfam" id="PF13540">
    <property type="entry name" value="RCC1_2"/>
    <property type="match status" value="3"/>
</dbReference>
<dbReference type="GO" id="GO:0007411">
    <property type="term" value="P:axon guidance"/>
    <property type="evidence" value="ECO:0007669"/>
    <property type="project" value="TreeGrafter"/>
</dbReference>
<dbReference type="PROSITE" id="PS50012">
    <property type="entry name" value="RCC1_3"/>
    <property type="match status" value="2"/>
</dbReference>
<dbReference type="GO" id="GO:0005886">
    <property type="term" value="C:plasma membrane"/>
    <property type="evidence" value="ECO:0007669"/>
    <property type="project" value="TreeGrafter"/>
</dbReference>
<dbReference type="Pfam" id="PF08005">
    <property type="entry name" value="PHR"/>
    <property type="match status" value="2"/>
</dbReference>
<reference evidence="5 6" key="1">
    <citation type="submission" date="2019-01" db="EMBL/GenBank/DDBJ databases">
        <authorList>
            <person name="Sayadi A."/>
        </authorList>
    </citation>
    <scope>NUCLEOTIDE SEQUENCE [LARGE SCALE GENOMIC DNA]</scope>
</reference>
<keyword evidence="1" id="KW-0833">Ubl conjugation pathway</keyword>
<sequence>MLPDPEDFSIIFHESYKVASENSKKRLDWKRLKKKAAKSRYKQKNKLDICENDANSAPEIELPGNASAFAIFASIRLVVFDRWIRQASQEYLQSSCSAPLQDQSEIETDSEDNSQSSCYTPVKVSKVVGLGLRSVFELIKESRISHPVLCTKALIALLDVLQGQAPEALKSEPPEVIDSLFELLLDLATLHGPESSVANDGSHFTAVACACLLSLVVVKGDTGKYLSAAAALLMCPRALSLQNIQMPAVLSALQRSVHGVLLGKVVRPDWITHGVPATSKIESFHLNLPHDLQNVNLKVKALACDGQYLYLFTSKGLLKVGSGYGGTVKGHVAIWKQDFYPNDNGSLVYCDGNLYLKLCGRRGCELLIVERTNLLISGSVPLHNRDVSSAVVFSDGEYLGVISPAKDDGFVVRMLNQNLSPASLVSELPLKLARKCVDVLGVSPFDEEIGTYTVNTGSEEEIASICAGKEFGLLKTVTGKVYYCGKSSAIGIKQAGMRTGKWSELVLTKAPKVNQIAMGHDGLHAVLLAEDGSVFFTGTARRGEDGDQSKVRRQPKPVKPKKMIKVDGQIIVYVACNNGTTALINKEGELLMFGKDTAHADPATGVVGELKGLYVTQVALGKAHTVALTNKGQVYTFGINNKFQCGREFVGINKEETGSNQAVVAMDTCASHDEPEPSSCDNRIPDDQSACGSDGNGAEPIELCPAGRHAWREDACMVCTVCGECTGYSIGCLSAMGAERNPGQECGCGEGDSGCAICGCCRICAREVVDNSELADLAGMMRLDLIIREKSLPSRQRTRLQEQLQSRLEDRKNKSKKLVQGSSKQVLKMKASRPSNAVSPLHRDRQSNSLSTVKEQHGSDVEKDTARMTSLPPAKIMLPTDSPIVQVACGLHHTLLLAQNGQVYAFGSNLYGQLGCCDILTKSAIQLVKLPCTAIQVAAGSNHSVVLTSKGEVYTFGNGQKGQLGRSPSLSPTQDVSQPGNSSGGTRYSDPRTPWYSVPGLIPNVGSRHGRRATWVGASGDQTFLKLDESLINAVSIAKSTVTANKHSIVLLPNEEETVKSFRCLVINKRDGNCNSFKGQDQVVFTHKAVCLDHIYNVLWSFNPKYNEFSCYNVIASELQTKNAIKTTDNRLLCDVKVVYDAKGTNKFSQLYSILSPELALPVTTNCHVTRFQAAINLLSCLDILTIAQDLQLVTVNENVDDRQLISGKQYSKEDFQAVNRFESHGGGWGYSGHSVEAIRFMIDSDILLGGFGLFGGRGEYTAKLKLFDIGPDGGEQEIDGDLLAETEEIPYECGPRQKYPILFDEPVPLQAHRWYVAWCRISGPSSDCGSSGQSMVTTEDQVLFYFKSSKKSNNGTDVNAGQIPQLLYKLITPESQSTPRQMDVVEAVHILSRDFSKTVTKECFQSLISLLQWSWNTFKWGIVEGQSLKNIYTALELERLVYISRASLRLICVYTNEIYPHHVNKRVSLENVQLAECVGDVRSLLKQILSDNIPIVMQGLKQSKVNLQNISMMNNVLDECHSTFVTCFHAFYPTAYLKWTCLCELLAESSKDNGQRHHTTHERLLSAVLCALCAPSVRLRSTFPLIGQSISNESSLHRGLSPSDNTGLPMMSISDSHYYPILVEQMSYKSQVESGNIGVSWQWKQVLECLLDLAANPVVKSLQKHSVAGSPDLTKYCCHLLARVLAELVHQCSAAEEDLQGTCGRTLHTTPSRFTRTNQSRTWNTGNGSPDAICFQVDRPGVSVVGVGIYGGIGHYEYELELLEDTSSVTESENHTHTHRWNSLEITRGSFGPEDYAPDIIEIKFDRAVPIKENVKYAIRLRNHGGRTNNGDGGLSSVKGSDNTMFTFYTCSLSFNGTTLTRGQIPIILYYSNPLEYGRAVTSKLEQQARNAALSLTSAVIQKSSSLMVLAREKVDEVNSADIISKSCIVTTLLPLVLAHISPLVTSDSRSAVHILILIQDILPHVSALNLMESSGKALVSLNTSANIDLEHKTNTTSHHYTMVESDHPYKAATVSNYRVIFPDSVKWMSLEFDPACSTVQPEDSLQLFVPALDYLADKKCGNYGYDEDAPPMPYWPVLHKFSGSLQWPTNAVILPGNEVIFSLETASDYLKDERVSAYGFKCLVVGYEWPIEGVVATGLKHLEAELSFLGGMCAAGLMKRDILLPSIGDDGGMDMDIAENIASEIYMRHSSLLSKGLALSSPPTVHQALDGMLPYS</sequence>
<accession>A0A653DMC1</accession>
<dbReference type="InterPro" id="IPR009091">
    <property type="entry name" value="RCC1/BLIP-II"/>
</dbReference>
<dbReference type="PANTHER" id="PTHR45943">
    <property type="entry name" value="E3 UBIQUITIN-PROTEIN LIGASE MYCBP2"/>
    <property type="match status" value="1"/>
</dbReference>
<dbReference type="PROSITE" id="PS00626">
    <property type="entry name" value="RCC1_2"/>
    <property type="match status" value="2"/>
</dbReference>
<dbReference type="Gene3D" id="2.130.10.30">
    <property type="entry name" value="Regulator of chromosome condensation 1/beta-lactamase-inhibitor protein II"/>
    <property type="match status" value="2"/>
</dbReference>
<evidence type="ECO:0000313" key="6">
    <source>
        <dbReference type="Proteomes" id="UP000410492"/>
    </source>
</evidence>
<dbReference type="InterPro" id="IPR000408">
    <property type="entry name" value="Reg_chr_condens"/>
</dbReference>